<accession>A0A4V6PXH0</accession>
<evidence type="ECO:0000256" key="7">
    <source>
        <dbReference type="SAM" id="Phobius"/>
    </source>
</evidence>
<dbReference type="InterPro" id="IPR007353">
    <property type="entry name" value="DUF421"/>
</dbReference>
<keyword evidence="4 7" id="KW-0812">Transmembrane</keyword>
<comment type="caution">
    <text evidence="9">The sequence shown here is derived from an EMBL/GenBank/DDBJ whole genome shotgun (WGS) entry which is preliminary data.</text>
</comment>
<evidence type="ECO:0000313" key="9">
    <source>
        <dbReference type="EMBL" id="TDQ80029.1"/>
    </source>
</evidence>
<reference evidence="9 10" key="1">
    <citation type="submission" date="2019-03" db="EMBL/GenBank/DDBJ databases">
        <title>Genomic Encyclopedia of Archaeal and Bacterial Type Strains, Phase II (KMG-II): from individual species to whole genera.</title>
        <authorList>
            <person name="Goeker M."/>
        </authorList>
    </citation>
    <scope>NUCLEOTIDE SEQUENCE [LARGE SCALE GENOMIC DNA]</scope>
    <source>
        <strain evidence="9 10">DSM 28353</strain>
    </source>
</reference>
<feature type="domain" description="YetF C-terminal" evidence="8">
    <location>
        <begin position="111"/>
        <end position="184"/>
    </location>
</feature>
<name>A0A4V6PXH0_9SPHI</name>
<comment type="subcellular location">
    <subcellularLocation>
        <location evidence="1">Cell membrane</location>
        <topology evidence="1">Multi-pass membrane protein</topology>
    </subcellularLocation>
</comment>
<dbReference type="InterPro" id="IPR023090">
    <property type="entry name" value="UPF0702_alpha/beta_dom_sf"/>
</dbReference>
<keyword evidence="3" id="KW-1003">Cell membrane</keyword>
<gene>
    <name evidence="9" type="ORF">CLV99_1483</name>
</gene>
<dbReference type="GO" id="GO:0005886">
    <property type="term" value="C:plasma membrane"/>
    <property type="evidence" value="ECO:0007669"/>
    <property type="project" value="UniProtKB-SubCell"/>
</dbReference>
<evidence type="ECO:0000256" key="1">
    <source>
        <dbReference type="ARBA" id="ARBA00004651"/>
    </source>
</evidence>
<dbReference type="Proteomes" id="UP000295292">
    <property type="component" value="Unassembled WGS sequence"/>
</dbReference>
<dbReference type="Pfam" id="PF04239">
    <property type="entry name" value="DUF421"/>
    <property type="match status" value="1"/>
</dbReference>
<feature type="transmembrane region" description="Helical" evidence="7">
    <location>
        <begin position="63"/>
        <end position="82"/>
    </location>
</feature>
<keyword evidence="5 7" id="KW-1133">Transmembrane helix</keyword>
<evidence type="ECO:0000256" key="2">
    <source>
        <dbReference type="ARBA" id="ARBA00006448"/>
    </source>
</evidence>
<feature type="transmembrane region" description="Helical" evidence="7">
    <location>
        <begin position="30"/>
        <end position="51"/>
    </location>
</feature>
<evidence type="ECO:0000256" key="6">
    <source>
        <dbReference type="ARBA" id="ARBA00023136"/>
    </source>
</evidence>
<dbReference type="EMBL" id="SNYV01000011">
    <property type="protein sequence ID" value="TDQ80029.1"/>
    <property type="molecule type" value="Genomic_DNA"/>
</dbReference>
<dbReference type="PANTHER" id="PTHR34582:SF6">
    <property type="entry name" value="UPF0702 TRANSMEMBRANE PROTEIN YCAP"/>
    <property type="match status" value="1"/>
</dbReference>
<dbReference type="Gene3D" id="3.30.240.20">
    <property type="entry name" value="bsu07140 like domains"/>
    <property type="match status" value="1"/>
</dbReference>
<feature type="transmembrane region" description="Helical" evidence="7">
    <location>
        <begin position="88"/>
        <end position="109"/>
    </location>
</feature>
<organism evidence="9 10">
    <name type="scientific">Sphingobacterium yanglingense</name>
    <dbReference type="NCBI Taxonomy" id="1437280"/>
    <lineage>
        <taxon>Bacteria</taxon>
        <taxon>Pseudomonadati</taxon>
        <taxon>Bacteroidota</taxon>
        <taxon>Sphingobacteriia</taxon>
        <taxon>Sphingobacteriales</taxon>
        <taxon>Sphingobacteriaceae</taxon>
        <taxon>Sphingobacterium</taxon>
    </lineage>
</organism>
<evidence type="ECO:0000256" key="3">
    <source>
        <dbReference type="ARBA" id="ARBA00022475"/>
    </source>
</evidence>
<evidence type="ECO:0000256" key="4">
    <source>
        <dbReference type="ARBA" id="ARBA00022692"/>
    </source>
</evidence>
<protein>
    <submittedName>
        <fullName evidence="9">Uncharacterized membrane protein YcaP (DUF421 family)</fullName>
    </submittedName>
</protein>
<dbReference type="AlphaFoldDB" id="A0A4V6PXH0"/>
<proteinExistence type="inferred from homology"/>
<evidence type="ECO:0000313" key="10">
    <source>
        <dbReference type="Proteomes" id="UP000295292"/>
    </source>
</evidence>
<sequence length="243" mass="27275">MVFLIGTPLFCTEANTMIEMDDIIGSDSQGAFLLEIAIRTVIMFVLILTILRLSGRRGVRQLTVFEVAIIISLGSAAGDPMFQKDLPIVYAVIVFACVMLIYKTITWLASRSEKLTHVLEGKVLSVVKDGTFDLQHEEDNNFSKMEFFAELRNLNVEHLGQVRDAVLEVDGTLSVLFYPDEQVRYGLPLFPASYKKVNVCTTEGPFACMYCGYVLAHIINESRGCMRCHKKNWAKALNTARYA</sequence>
<keyword evidence="10" id="KW-1185">Reference proteome</keyword>
<keyword evidence="6 7" id="KW-0472">Membrane</keyword>
<dbReference type="PANTHER" id="PTHR34582">
    <property type="entry name" value="UPF0702 TRANSMEMBRANE PROTEIN YCAP"/>
    <property type="match status" value="1"/>
</dbReference>
<evidence type="ECO:0000259" key="8">
    <source>
        <dbReference type="Pfam" id="PF04239"/>
    </source>
</evidence>
<comment type="similarity">
    <text evidence="2">Belongs to the UPF0702 family.</text>
</comment>
<evidence type="ECO:0000256" key="5">
    <source>
        <dbReference type="ARBA" id="ARBA00022989"/>
    </source>
</evidence>